<reference evidence="7" key="1">
    <citation type="submission" date="2020-02" db="EMBL/GenBank/DDBJ databases">
        <authorList>
            <person name="Scholz U."/>
            <person name="Mascher M."/>
            <person name="Fiebig A."/>
        </authorList>
    </citation>
    <scope>NUCLEOTIDE SEQUENCE</scope>
</reference>
<dbReference type="InterPro" id="IPR003613">
    <property type="entry name" value="Ubox_domain"/>
</dbReference>
<dbReference type="InterPro" id="IPR016024">
    <property type="entry name" value="ARM-type_fold"/>
</dbReference>
<comment type="function">
    <text evidence="5">Functions as an E3 ubiquitin ligase.</text>
</comment>
<evidence type="ECO:0000256" key="5">
    <source>
        <dbReference type="RuleBase" id="RU369093"/>
    </source>
</evidence>
<keyword evidence="4 5" id="KW-0833">Ubl conjugation pathway</keyword>
<dbReference type="PANTHER" id="PTHR22849:SF132">
    <property type="entry name" value="E3 UBIQUITIN-PROTEIN LIGASE PUB23"/>
    <property type="match status" value="1"/>
</dbReference>
<dbReference type="Gene3D" id="1.25.10.10">
    <property type="entry name" value="Leucine-rich Repeat Variant"/>
    <property type="match status" value="1"/>
</dbReference>
<dbReference type="GO" id="GO:0006952">
    <property type="term" value="P:defense response"/>
    <property type="evidence" value="ECO:0007669"/>
    <property type="project" value="UniProtKB-ARBA"/>
</dbReference>
<organism evidence="7 8">
    <name type="scientific">Spirodela intermedia</name>
    <name type="common">Intermediate duckweed</name>
    <dbReference type="NCBI Taxonomy" id="51605"/>
    <lineage>
        <taxon>Eukaryota</taxon>
        <taxon>Viridiplantae</taxon>
        <taxon>Streptophyta</taxon>
        <taxon>Embryophyta</taxon>
        <taxon>Tracheophyta</taxon>
        <taxon>Spermatophyta</taxon>
        <taxon>Magnoliopsida</taxon>
        <taxon>Liliopsida</taxon>
        <taxon>Araceae</taxon>
        <taxon>Lemnoideae</taxon>
        <taxon>Spirodela</taxon>
    </lineage>
</organism>
<dbReference type="InterPro" id="IPR045185">
    <property type="entry name" value="PUB22/23/24-like"/>
</dbReference>
<comment type="pathway">
    <text evidence="2 5">Protein modification; protein ubiquitination.</text>
</comment>
<accession>A0A7I8L329</accession>
<dbReference type="InterPro" id="IPR045210">
    <property type="entry name" value="RING-Ubox_PUB"/>
</dbReference>
<evidence type="ECO:0000313" key="8">
    <source>
        <dbReference type="Proteomes" id="UP000663760"/>
    </source>
</evidence>
<protein>
    <recommendedName>
        <fullName evidence="5 6">U-box domain-containing protein</fullName>
        <ecNumber evidence="5">2.3.2.27</ecNumber>
    </recommendedName>
    <alternativeName>
        <fullName evidence="5">RING-type E3 ubiquitin transferase PUB</fullName>
    </alternativeName>
</protein>
<dbReference type="FunFam" id="3.30.40.10:FF:000437">
    <property type="entry name" value="RING-type E3 ubiquitin transferase"/>
    <property type="match status" value="1"/>
</dbReference>
<proteinExistence type="predicted"/>
<dbReference type="SUPFAM" id="SSF48371">
    <property type="entry name" value="ARM repeat"/>
    <property type="match status" value="1"/>
</dbReference>
<dbReference type="PANTHER" id="PTHR22849">
    <property type="entry name" value="WDSAM1 PROTEIN"/>
    <property type="match status" value="1"/>
</dbReference>
<evidence type="ECO:0000256" key="3">
    <source>
        <dbReference type="ARBA" id="ARBA00022679"/>
    </source>
</evidence>
<dbReference type="CDD" id="cd16664">
    <property type="entry name" value="RING-Ubox_PUB"/>
    <property type="match status" value="1"/>
</dbReference>
<keyword evidence="3 5" id="KW-0808">Transferase</keyword>
<dbReference type="SUPFAM" id="SSF57850">
    <property type="entry name" value="RING/U-box"/>
    <property type="match status" value="1"/>
</dbReference>
<dbReference type="GO" id="GO:0061630">
    <property type="term" value="F:ubiquitin protein ligase activity"/>
    <property type="evidence" value="ECO:0007669"/>
    <property type="project" value="UniProtKB-UniRule"/>
</dbReference>
<dbReference type="InterPro" id="IPR011989">
    <property type="entry name" value="ARM-like"/>
</dbReference>
<evidence type="ECO:0000259" key="6">
    <source>
        <dbReference type="PROSITE" id="PS51698"/>
    </source>
</evidence>
<dbReference type="Pfam" id="PF04564">
    <property type="entry name" value="U-box"/>
    <property type="match status" value="1"/>
</dbReference>
<dbReference type="OrthoDB" id="10064100at2759"/>
<dbReference type="SMART" id="SM00504">
    <property type="entry name" value="Ubox"/>
    <property type="match status" value="1"/>
</dbReference>
<keyword evidence="8" id="KW-1185">Reference proteome</keyword>
<evidence type="ECO:0000256" key="2">
    <source>
        <dbReference type="ARBA" id="ARBA00004906"/>
    </source>
</evidence>
<evidence type="ECO:0000256" key="4">
    <source>
        <dbReference type="ARBA" id="ARBA00022786"/>
    </source>
</evidence>
<dbReference type="Gene3D" id="3.30.40.10">
    <property type="entry name" value="Zinc/RING finger domain, C3HC4 (zinc finger)"/>
    <property type="match status" value="1"/>
</dbReference>
<dbReference type="Pfam" id="PF25598">
    <property type="entry name" value="ARM_PUB"/>
    <property type="match status" value="1"/>
</dbReference>
<comment type="catalytic activity">
    <reaction evidence="1 5">
        <text>S-ubiquitinyl-[E2 ubiquitin-conjugating enzyme]-L-cysteine + [acceptor protein]-L-lysine = [E2 ubiquitin-conjugating enzyme]-L-cysteine + N(6)-ubiquitinyl-[acceptor protein]-L-lysine.</text>
        <dbReference type="EC" id="2.3.2.27"/>
    </reaction>
</comment>
<dbReference type="EMBL" id="LR746274">
    <property type="protein sequence ID" value="CAA7404447.1"/>
    <property type="molecule type" value="Genomic_DNA"/>
</dbReference>
<dbReference type="Proteomes" id="UP000663760">
    <property type="component" value="Chromosome 11"/>
</dbReference>
<dbReference type="UniPathway" id="UPA00143"/>
<evidence type="ECO:0000313" key="7">
    <source>
        <dbReference type="EMBL" id="CAA7404447.1"/>
    </source>
</evidence>
<dbReference type="InterPro" id="IPR013083">
    <property type="entry name" value="Znf_RING/FYVE/PHD"/>
</dbReference>
<feature type="domain" description="U-box" evidence="6">
    <location>
        <begin position="7"/>
        <end position="85"/>
    </location>
</feature>
<name>A0A7I8L329_SPIIN</name>
<dbReference type="AlphaFoldDB" id="A0A7I8L329"/>
<evidence type="ECO:0000256" key="1">
    <source>
        <dbReference type="ARBA" id="ARBA00000900"/>
    </source>
</evidence>
<dbReference type="GO" id="GO:0016567">
    <property type="term" value="P:protein ubiquitination"/>
    <property type="evidence" value="ECO:0007669"/>
    <property type="project" value="UniProtKB-UniRule"/>
</dbReference>
<gene>
    <name evidence="7" type="ORF">SI8410_11015125</name>
</gene>
<dbReference type="InterPro" id="IPR058678">
    <property type="entry name" value="ARM_PUB"/>
</dbReference>
<dbReference type="PROSITE" id="PS51698">
    <property type="entry name" value="U_BOX"/>
    <property type="match status" value="1"/>
</dbReference>
<dbReference type="EC" id="2.3.2.27" evidence="5"/>
<sequence>MEEKGVDVPSYFLCPISLQIMRDPVTVCTGITYDRDSIEKWIFSGNRRVEATCPVTKQPIPGGELTPNHTLRRLIQAWCVANASYGVERLPTPRIPLDKAQIAHILNEARRLETQLDALRKLRSLVIESDRNRRCVEAAGAPDFLISVIRRSPIAPSTEEEALGVLHALQISPQGFIDMIVRNEDLVELLIAVMQRSNYQSRAYATFLLRSLFEAASPVRFLSLKDEFFTELVKVLRDRISFKATKVALRVLAMSCPWGRNRVKATDAGAVPVLVELLLDDPEKRACEMALVVLDQLCCCAEARAELLAHSGGLAVVSKKIIRLSHLATERAVRVISSVAKYSATPAVLQEMLQIGVVAKLCLLLQVQSGNKTTERAASILRLHSKTWKKSPCIPQHLLSSYPSH</sequence>